<dbReference type="InterPro" id="IPR055254">
    <property type="entry name" value="pPIWI_RE_Z"/>
</dbReference>
<organism evidence="2 3">
    <name type="scientific">Streptomyces chrestomyceticus</name>
    <dbReference type="NCBI Taxonomy" id="68185"/>
    <lineage>
        <taxon>Bacteria</taxon>
        <taxon>Bacillati</taxon>
        <taxon>Actinomycetota</taxon>
        <taxon>Actinomycetes</taxon>
        <taxon>Kitasatosporales</taxon>
        <taxon>Streptomycetaceae</taxon>
        <taxon>Streptomyces</taxon>
    </lineage>
</organism>
<gene>
    <name evidence="2" type="ORF">RB636_35870</name>
</gene>
<evidence type="ECO:0000313" key="3">
    <source>
        <dbReference type="Proteomes" id="UP001348265"/>
    </source>
</evidence>
<dbReference type="RefSeq" id="WP_331789582.1">
    <property type="nucleotide sequence ID" value="NZ_JAVFKM010000028.1"/>
</dbReference>
<dbReference type="Pfam" id="PF18155">
    <property type="entry name" value="pPIWI_RE_Z"/>
    <property type="match status" value="1"/>
</dbReference>
<name>A0ABU7X454_9ACTN</name>
<evidence type="ECO:0000313" key="2">
    <source>
        <dbReference type="EMBL" id="MEF3118540.1"/>
    </source>
</evidence>
<dbReference type="SUPFAM" id="SSF52540">
    <property type="entry name" value="P-loop containing nucleoside triphosphate hydrolases"/>
    <property type="match status" value="1"/>
</dbReference>
<sequence>MRSTAQSLGEVVSCLLKAAPQLKRARLVSLCEIEVGLVLQERFAAGAPAADAWTLFSGYPFAWAWEVADAAGQRTLRTARHTLWTWGRRLAWTEALEEYQRLDRQLRAYEVADPGLPAVRRSSLSVAPDRWETYELLLCEAPMFAGRPVTFAKAGRHAFPIGRHLTTVQLPEHTLPSPVGHDLAAPPANGGAPLTFRWHDLVKTAEFMDSVKSENWSGRLDAIHLFTRQAGKFKCADDFEVAGIQHLLGIVGAGKSTLRDVLAVHLARRGLRATVVVGDVAEQLKLVQLYNTYVPDSAAPVLGATGRQQHAERLHRRLVGRGARNLLTHDDAGFAYLSTSCALNALRHADGQPGENLLGFGEAPCTRLQPPGSRGDYADDLWIRRRVACPFWSGCPRHHGARELVDAAVWVATPPSLIDSAVPHPQNHERIRYLELACRRSDLVIVDEADRVQMQLDRMFAPGIPLIGGGPDTRSFLDDVNQHRIRELAGAGRIQLSDRDVENWSAAVNTTQTAADRLVAMLVSDVGLRDWVRTGYFSAWTLQLRLLEERYPLPEDHDGTQAEAAEPDAECSLRAPRRRLTEILDGFRENPFGDRRPIPEDGVALTGLLGELLHTNYREQTRSRLEKVLRDLFDLDPLLEPNDESRERYQELRARANGEWGRKPAQCAANGRRAKRRRKDCLPENPEQWLSLLMTRFEFTLLLSALEPKLALINAMWPRVASALNLGFNEMYRRPLDYGPMVPEAPMGNVIGFQFLMEGPDLGGARTGELRFFRCSGLGRELLRAMPDLPTVDGRPGTNVLLMSGSSWAGSSSRYHIPVPIGVIIEPDPKELKRIVEQSEFRFEFVRDDCLCRVACECQVPNEAERLSGEPLDQRAAILRRMAIALGKDDTGISRLQEELRLLPESRRHILLLVGSYEEAKLVADTLHTLNKRWRGRVRRLVSDDDPNAGTCSDDDEHHAPVLRRGDVETLAKTNADILVAPLLAVERGHNILDLDRRHAAIGSIYFLARPNPRPDDLGLAVHAINDWIVRAIDGGEFTDWVRGELTLGLGARKVRDLARSQWYRVLARSMAWSRLSDEDRKQVTWDLLVLIWQVIGRSVRGSVPTRVAFVDAAFAPNLATGQSPGQPDTPKTSLLHSIHAVLRPYFTPGTPTPAADRYIVQALYRPMWTALDHCLIQFADEGNTACTA</sequence>
<accession>A0ABU7X454</accession>
<protein>
    <recommendedName>
        <fullName evidence="1">pPIWI-RE three-gene island domain-containing protein</fullName>
    </recommendedName>
</protein>
<dbReference type="EMBL" id="JAVFKM010000028">
    <property type="protein sequence ID" value="MEF3118540.1"/>
    <property type="molecule type" value="Genomic_DNA"/>
</dbReference>
<evidence type="ECO:0000259" key="1">
    <source>
        <dbReference type="Pfam" id="PF18155"/>
    </source>
</evidence>
<dbReference type="InterPro" id="IPR027417">
    <property type="entry name" value="P-loop_NTPase"/>
</dbReference>
<comment type="caution">
    <text evidence="2">The sequence shown here is derived from an EMBL/GenBank/DDBJ whole genome shotgun (WGS) entry which is preliminary data.</text>
</comment>
<feature type="domain" description="pPIWI-RE three-gene island" evidence="1">
    <location>
        <begin position="23"/>
        <end position="183"/>
    </location>
</feature>
<dbReference type="Proteomes" id="UP001348265">
    <property type="component" value="Unassembled WGS sequence"/>
</dbReference>
<reference evidence="2 3" key="1">
    <citation type="submission" date="2023-08" db="EMBL/GenBank/DDBJ databases">
        <authorList>
            <person name="Sharma P."/>
            <person name="Verma V."/>
            <person name="Mohan M.K."/>
            <person name="Dubey A.K."/>
        </authorList>
    </citation>
    <scope>NUCLEOTIDE SEQUENCE [LARGE SCALE GENOMIC DNA]</scope>
    <source>
        <strain evidence="2 3">ADP4</strain>
    </source>
</reference>
<proteinExistence type="predicted"/>
<keyword evidence="3" id="KW-1185">Reference proteome</keyword>